<keyword evidence="5" id="KW-0560">Oxidoreductase</keyword>
<dbReference type="GO" id="GO:0005737">
    <property type="term" value="C:cytoplasm"/>
    <property type="evidence" value="ECO:0007669"/>
    <property type="project" value="TreeGrafter"/>
</dbReference>
<dbReference type="PANTHER" id="PTHR42940">
    <property type="entry name" value="ALCOHOL DEHYDROGENASE 1-RELATED"/>
    <property type="match status" value="1"/>
</dbReference>
<sequence length="355" mass="37742">MAQANATKEMLAYRYHSDSREPLQETIPIPSPGPSEVLIKILAAGLCHSDLSILYPELAPAIWPYVFTMGHEGAGVIVEVGSEVPLSHPELKVDTYVAIHACNPCLDESCSNCSSGKDNLCMIHGPYGLGTDGAWASHCTVRAKCVVRIPGDIHSIPPPIAAIATDAILTPYHALKTCIGIRPEQTLLVMGCGGLGNSAIQLAKNSLGVKSIVGCDVRDVSLGIAKTAGAQYTAKPEGLAELIQQNNLHIDVVIDFVGNQQSFDTAFAVVGGCGTIHIVGMGAKDITFPLLGIAAKDLTIKSSFWGRREELPEVLEALARGEIKMDVDIRGFQDIPQALRDMAAGKLKTRAVFIP</sequence>
<dbReference type="Gene3D" id="3.90.180.10">
    <property type="entry name" value="Medium-chain alcohol dehydrogenases, catalytic domain"/>
    <property type="match status" value="1"/>
</dbReference>
<gene>
    <name evidence="8" type="ORF">NLI96_g13</name>
</gene>
<dbReference type="InterPro" id="IPR020843">
    <property type="entry name" value="ER"/>
</dbReference>
<dbReference type="EMBL" id="JANAWD010000001">
    <property type="protein sequence ID" value="KAJ3492359.1"/>
    <property type="molecule type" value="Genomic_DNA"/>
</dbReference>
<dbReference type="InterPro" id="IPR036291">
    <property type="entry name" value="NAD(P)-bd_dom_sf"/>
</dbReference>
<evidence type="ECO:0000313" key="8">
    <source>
        <dbReference type="EMBL" id="KAJ3492359.1"/>
    </source>
</evidence>
<evidence type="ECO:0000256" key="4">
    <source>
        <dbReference type="ARBA" id="ARBA00022833"/>
    </source>
</evidence>
<protein>
    <recommendedName>
        <fullName evidence="7">Enoyl reductase (ER) domain-containing protein</fullName>
    </recommendedName>
</protein>
<keyword evidence="9" id="KW-1185">Reference proteome</keyword>
<dbReference type="AlphaFoldDB" id="A0AAD5VD94"/>
<dbReference type="SUPFAM" id="SSF50129">
    <property type="entry name" value="GroES-like"/>
    <property type="match status" value="1"/>
</dbReference>
<dbReference type="PANTHER" id="PTHR42940:SF8">
    <property type="entry name" value="VACUOLAR PROTEIN SORTING-ASSOCIATED PROTEIN 11"/>
    <property type="match status" value="1"/>
</dbReference>
<dbReference type="Gene3D" id="3.40.50.720">
    <property type="entry name" value="NAD(P)-binding Rossmann-like Domain"/>
    <property type="match status" value="1"/>
</dbReference>
<feature type="domain" description="Enoyl reductase (ER)" evidence="7">
    <location>
        <begin position="16"/>
        <end position="353"/>
    </location>
</feature>
<dbReference type="SMART" id="SM00829">
    <property type="entry name" value="PKS_ER"/>
    <property type="match status" value="1"/>
</dbReference>
<dbReference type="InterPro" id="IPR011032">
    <property type="entry name" value="GroES-like_sf"/>
</dbReference>
<evidence type="ECO:0000256" key="3">
    <source>
        <dbReference type="ARBA" id="ARBA00022723"/>
    </source>
</evidence>
<keyword evidence="4 6" id="KW-0862">Zinc</keyword>
<dbReference type="InterPro" id="IPR013154">
    <property type="entry name" value="ADH-like_N"/>
</dbReference>
<reference evidence="8" key="1">
    <citation type="submission" date="2022-07" db="EMBL/GenBank/DDBJ databases">
        <title>Genome Sequence of Physisporinus lineatus.</title>
        <authorList>
            <person name="Buettner E."/>
        </authorList>
    </citation>
    <scope>NUCLEOTIDE SEQUENCE</scope>
    <source>
        <strain evidence="8">VT162</strain>
    </source>
</reference>
<dbReference type="Proteomes" id="UP001212997">
    <property type="component" value="Unassembled WGS sequence"/>
</dbReference>
<evidence type="ECO:0000256" key="2">
    <source>
        <dbReference type="ARBA" id="ARBA00008072"/>
    </source>
</evidence>
<accession>A0AAD5VD94</accession>
<dbReference type="Pfam" id="PF00107">
    <property type="entry name" value="ADH_zinc_N"/>
    <property type="match status" value="1"/>
</dbReference>
<evidence type="ECO:0000259" key="7">
    <source>
        <dbReference type="SMART" id="SM00829"/>
    </source>
</evidence>
<dbReference type="CDD" id="cd08254">
    <property type="entry name" value="hydroxyacyl_CoA_DH"/>
    <property type="match status" value="1"/>
</dbReference>
<dbReference type="Pfam" id="PF08240">
    <property type="entry name" value="ADH_N"/>
    <property type="match status" value="1"/>
</dbReference>
<comment type="similarity">
    <text evidence="2 6">Belongs to the zinc-containing alcohol dehydrogenase family.</text>
</comment>
<dbReference type="PROSITE" id="PS00059">
    <property type="entry name" value="ADH_ZINC"/>
    <property type="match status" value="1"/>
</dbReference>
<name>A0AAD5VD94_9APHY</name>
<comment type="caution">
    <text evidence="8">The sequence shown here is derived from an EMBL/GenBank/DDBJ whole genome shotgun (WGS) entry which is preliminary data.</text>
</comment>
<proteinExistence type="inferred from homology"/>
<dbReference type="GO" id="GO:0004022">
    <property type="term" value="F:alcohol dehydrogenase (NAD+) activity"/>
    <property type="evidence" value="ECO:0007669"/>
    <property type="project" value="TreeGrafter"/>
</dbReference>
<keyword evidence="3 6" id="KW-0479">Metal-binding</keyword>
<evidence type="ECO:0000313" key="9">
    <source>
        <dbReference type="Proteomes" id="UP001212997"/>
    </source>
</evidence>
<dbReference type="InterPro" id="IPR013149">
    <property type="entry name" value="ADH-like_C"/>
</dbReference>
<dbReference type="SUPFAM" id="SSF51735">
    <property type="entry name" value="NAD(P)-binding Rossmann-fold domains"/>
    <property type="match status" value="1"/>
</dbReference>
<organism evidence="8 9">
    <name type="scientific">Meripilus lineatus</name>
    <dbReference type="NCBI Taxonomy" id="2056292"/>
    <lineage>
        <taxon>Eukaryota</taxon>
        <taxon>Fungi</taxon>
        <taxon>Dikarya</taxon>
        <taxon>Basidiomycota</taxon>
        <taxon>Agaricomycotina</taxon>
        <taxon>Agaricomycetes</taxon>
        <taxon>Polyporales</taxon>
        <taxon>Meripilaceae</taxon>
        <taxon>Meripilus</taxon>
    </lineage>
</organism>
<evidence type="ECO:0000256" key="5">
    <source>
        <dbReference type="ARBA" id="ARBA00023002"/>
    </source>
</evidence>
<evidence type="ECO:0000256" key="6">
    <source>
        <dbReference type="RuleBase" id="RU361277"/>
    </source>
</evidence>
<dbReference type="InterPro" id="IPR002328">
    <property type="entry name" value="ADH_Zn_CS"/>
</dbReference>
<comment type="cofactor">
    <cofactor evidence="1 6">
        <name>Zn(2+)</name>
        <dbReference type="ChEBI" id="CHEBI:29105"/>
    </cofactor>
</comment>
<dbReference type="GO" id="GO:0008270">
    <property type="term" value="F:zinc ion binding"/>
    <property type="evidence" value="ECO:0007669"/>
    <property type="project" value="InterPro"/>
</dbReference>
<evidence type="ECO:0000256" key="1">
    <source>
        <dbReference type="ARBA" id="ARBA00001947"/>
    </source>
</evidence>